<dbReference type="NCBIfam" id="TIGR01603">
    <property type="entry name" value="maj_tail_phi13"/>
    <property type="match status" value="1"/>
</dbReference>
<sequence length="211" mass="22079">MTLVGFKRATIQPFTADGLPDGKPVVIEGKANAGATVSAEVSGLSKDATKVAGSDIEYYISQQGVGNVSVAFGLLDIPHLDEARILGQKTVGEDGKEIVYVGSDTSAPYCGVLLEAKDLQGDVVQLGFFRGKFAKDKEEAKTLDPSETFKPDADSFTFSAAASTDDGDQNGEYVAKYIGSDADTIKKIRGQVLKEATTPAPAPAVTPTPSK</sequence>
<evidence type="ECO:0000313" key="2">
    <source>
        <dbReference type="Proteomes" id="UP000050949"/>
    </source>
</evidence>
<organism evidence="1 2">
    <name type="scientific">Schleiferilactobacillus harbinensis DSM 16991</name>
    <dbReference type="NCBI Taxonomy" id="1122147"/>
    <lineage>
        <taxon>Bacteria</taxon>
        <taxon>Bacillati</taxon>
        <taxon>Bacillota</taxon>
        <taxon>Bacilli</taxon>
        <taxon>Lactobacillales</taxon>
        <taxon>Lactobacillaceae</taxon>
        <taxon>Schleiferilactobacillus</taxon>
    </lineage>
</organism>
<dbReference type="eggNOG" id="ENOG5030B4S">
    <property type="taxonomic scope" value="Bacteria"/>
</dbReference>
<evidence type="ECO:0000313" key="1">
    <source>
        <dbReference type="EMBL" id="KRM29188.1"/>
    </source>
</evidence>
<dbReference type="InterPro" id="IPR006490">
    <property type="entry name" value="Maj_tail_phi13"/>
</dbReference>
<dbReference type="InterPro" id="IPR006724">
    <property type="entry name" value="Phage_TTP"/>
</dbReference>
<dbReference type="RefSeq" id="WP_027828717.1">
    <property type="nucleotide sequence ID" value="NZ_AUEH01000027.1"/>
</dbReference>
<dbReference type="AlphaFoldDB" id="A0A0R1XLC0"/>
<dbReference type="Proteomes" id="UP000050949">
    <property type="component" value="Unassembled WGS sequence"/>
</dbReference>
<gene>
    <name evidence="1" type="ORF">FC91_GL001011</name>
</gene>
<reference evidence="1 2" key="1">
    <citation type="journal article" date="2015" name="Genome Announc.">
        <title>Expanding the biotechnology potential of lactobacilli through comparative genomics of 213 strains and associated genera.</title>
        <authorList>
            <person name="Sun Z."/>
            <person name="Harris H.M."/>
            <person name="McCann A."/>
            <person name="Guo C."/>
            <person name="Argimon S."/>
            <person name="Zhang W."/>
            <person name="Yang X."/>
            <person name="Jeffery I.B."/>
            <person name="Cooney J.C."/>
            <person name="Kagawa T.F."/>
            <person name="Liu W."/>
            <person name="Song Y."/>
            <person name="Salvetti E."/>
            <person name="Wrobel A."/>
            <person name="Rasinkangas P."/>
            <person name="Parkhill J."/>
            <person name="Rea M.C."/>
            <person name="O'Sullivan O."/>
            <person name="Ritari J."/>
            <person name="Douillard F.P."/>
            <person name="Paul Ross R."/>
            <person name="Yang R."/>
            <person name="Briner A.E."/>
            <person name="Felis G.E."/>
            <person name="de Vos W.M."/>
            <person name="Barrangou R."/>
            <person name="Klaenhammer T.R."/>
            <person name="Caufield P.W."/>
            <person name="Cui Y."/>
            <person name="Zhang H."/>
            <person name="O'Toole P.W."/>
        </authorList>
    </citation>
    <scope>NUCLEOTIDE SEQUENCE [LARGE SCALE GENOMIC DNA]</scope>
    <source>
        <strain evidence="1 2">DSM 16991</strain>
    </source>
</reference>
<dbReference type="Pfam" id="PF04630">
    <property type="entry name" value="Phage_TTP_1"/>
    <property type="match status" value="1"/>
</dbReference>
<dbReference type="PATRIC" id="fig|1122147.4.peg.1046"/>
<comment type="caution">
    <text evidence="1">The sequence shown here is derived from an EMBL/GenBank/DDBJ whole genome shotgun (WGS) entry which is preliminary data.</text>
</comment>
<name>A0A0R1XLC0_9LACO</name>
<accession>A0A0R1XLC0</accession>
<proteinExistence type="predicted"/>
<dbReference type="OrthoDB" id="2408663at2"/>
<protein>
    <submittedName>
        <fullName evidence="1">Major tail protein</fullName>
    </submittedName>
</protein>
<dbReference type="EMBL" id="AZFW01000017">
    <property type="protein sequence ID" value="KRM29188.1"/>
    <property type="molecule type" value="Genomic_DNA"/>
</dbReference>